<dbReference type="EMBL" id="JAHLJV010000054">
    <property type="protein sequence ID" value="KAK1580523.1"/>
    <property type="molecule type" value="Genomic_DNA"/>
</dbReference>
<protein>
    <submittedName>
        <fullName evidence="2">Uncharacterized protein</fullName>
    </submittedName>
</protein>
<organism evidence="2 3">
    <name type="scientific">Colletotrichum navitas</name>
    <dbReference type="NCBI Taxonomy" id="681940"/>
    <lineage>
        <taxon>Eukaryota</taxon>
        <taxon>Fungi</taxon>
        <taxon>Dikarya</taxon>
        <taxon>Ascomycota</taxon>
        <taxon>Pezizomycotina</taxon>
        <taxon>Sordariomycetes</taxon>
        <taxon>Hypocreomycetidae</taxon>
        <taxon>Glomerellales</taxon>
        <taxon>Glomerellaceae</taxon>
        <taxon>Colletotrichum</taxon>
        <taxon>Colletotrichum graminicola species complex</taxon>
    </lineage>
</organism>
<proteinExistence type="predicted"/>
<keyword evidence="3" id="KW-1185">Reference proteome</keyword>
<feature type="compositionally biased region" description="Pro residues" evidence="1">
    <location>
        <begin position="26"/>
        <end position="38"/>
    </location>
</feature>
<dbReference type="RefSeq" id="XP_060411560.1">
    <property type="nucleotide sequence ID" value="XM_060552293.1"/>
</dbReference>
<evidence type="ECO:0000313" key="3">
    <source>
        <dbReference type="Proteomes" id="UP001230504"/>
    </source>
</evidence>
<feature type="compositionally biased region" description="Low complexity" evidence="1">
    <location>
        <begin position="73"/>
        <end position="84"/>
    </location>
</feature>
<dbReference type="GeneID" id="85436533"/>
<dbReference type="Proteomes" id="UP001230504">
    <property type="component" value="Unassembled WGS sequence"/>
</dbReference>
<comment type="caution">
    <text evidence="2">The sequence shown here is derived from an EMBL/GenBank/DDBJ whole genome shotgun (WGS) entry which is preliminary data.</text>
</comment>
<accession>A0AAD8V3A3</accession>
<sequence length="173" mass="18764">MPGRSHLCGKDLDRRSTITTQVDRIPAPPLPLSAPPLQPATGTFGSTEEAEPCARPVTNKRTHDWSPSENAYRTSSSARSAPPHTHAHTHTHLLSCRPPPSRISPSPTKQTLAREHAKSATFRHLRYLRRDLACLPNPPRHASAIPAASSHPLDSYLSAADGRPCCGISTEHS</sequence>
<feature type="region of interest" description="Disordered" evidence="1">
    <location>
        <begin position="1"/>
        <end position="118"/>
    </location>
</feature>
<gene>
    <name evidence="2" type="ORF">LY79DRAFT_302739</name>
</gene>
<reference evidence="2" key="1">
    <citation type="submission" date="2021-06" db="EMBL/GenBank/DDBJ databases">
        <title>Comparative genomics, transcriptomics and evolutionary studies reveal genomic signatures of adaptation to plant cell wall in hemibiotrophic fungi.</title>
        <authorList>
            <consortium name="DOE Joint Genome Institute"/>
            <person name="Baroncelli R."/>
            <person name="Diaz J.F."/>
            <person name="Benocci T."/>
            <person name="Peng M."/>
            <person name="Battaglia E."/>
            <person name="Haridas S."/>
            <person name="Andreopoulos W."/>
            <person name="Labutti K."/>
            <person name="Pangilinan J."/>
            <person name="Floch G.L."/>
            <person name="Makela M.R."/>
            <person name="Henrissat B."/>
            <person name="Grigoriev I.V."/>
            <person name="Crouch J.A."/>
            <person name="De Vries R.P."/>
            <person name="Sukno S.A."/>
            <person name="Thon M.R."/>
        </authorList>
    </citation>
    <scope>NUCLEOTIDE SEQUENCE</scope>
    <source>
        <strain evidence="2">CBS 125086</strain>
    </source>
</reference>
<dbReference type="AlphaFoldDB" id="A0AAD8V3A3"/>
<evidence type="ECO:0000313" key="2">
    <source>
        <dbReference type="EMBL" id="KAK1580523.1"/>
    </source>
</evidence>
<name>A0AAD8V3A3_9PEZI</name>
<evidence type="ECO:0000256" key="1">
    <source>
        <dbReference type="SAM" id="MobiDB-lite"/>
    </source>
</evidence>